<gene>
    <name evidence="1" type="ORF">METZ01_LOCUS109512</name>
</gene>
<name>A0A381WWN1_9ZZZZ</name>
<proteinExistence type="predicted"/>
<protein>
    <submittedName>
        <fullName evidence="1">Uncharacterized protein</fullName>
    </submittedName>
</protein>
<organism evidence="1">
    <name type="scientific">marine metagenome</name>
    <dbReference type="NCBI Taxonomy" id="408172"/>
    <lineage>
        <taxon>unclassified sequences</taxon>
        <taxon>metagenomes</taxon>
        <taxon>ecological metagenomes</taxon>
    </lineage>
</organism>
<evidence type="ECO:0000313" key="1">
    <source>
        <dbReference type="EMBL" id="SVA56658.1"/>
    </source>
</evidence>
<reference evidence="1" key="1">
    <citation type="submission" date="2018-05" db="EMBL/GenBank/DDBJ databases">
        <authorList>
            <person name="Lanie J.A."/>
            <person name="Ng W.-L."/>
            <person name="Kazmierczak K.M."/>
            <person name="Andrzejewski T.M."/>
            <person name="Davidsen T.M."/>
            <person name="Wayne K.J."/>
            <person name="Tettelin H."/>
            <person name="Glass J.I."/>
            <person name="Rusch D."/>
            <person name="Podicherti R."/>
            <person name="Tsui H.-C.T."/>
            <person name="Winkler M.E."/>
        </authorList>
    </citation>
    <scope>NUCLEOTIDE SEQUENCE</scope>
</reference>
<accession>A0A381WWN1</accession>
<dbReference type="EMBL" id="UINC01013062">
    <property type="protein sequence ID" value="SVA56658.1"/>
    <property type="molecule type" value="Genomic_DNA"/>
</dbReference>
<sequence>MVTPDFFRELTTMIRGFHMIMDSVSGTQKEPNLQ</sequence>
<dbReference type="AlphaFoldDB" id="A0A381WWN1"/>